<dbReference type="Proteomes" id="UP000002499">
    <property type="component" value="Unassembled WGS sequence"/>
</dbReference>
<dbReference type="AlphaFoldDB" id="E9DTE5"/>
<accession>E9DTE5</accession>
<sequence>MDEAMGARILAGIEEGSLEEILKAVRSKITAPSSVKQTHIPALDALAATNLRRTQSRTVSLSGRALPLLYKVISTLVSAPHFYALLVLDLDARFDPTCLETEASNLQHVYVQRPAQSSPEHLRSLVAGAEAFMLYDDATRLSRGRQWWGTVVMGGLAAGDLTAGWKGWARVDRAAVMGFALGTSAEEALAQRATRERAVRDGGWAISSYILIVSAAKQQLRVRHDNNHVPPSVRPDDLVARFPLDLDVFPSRVRLVLGPVERDARRHCGPVRRQPLHHPRRPGADLDTVLPEVQNRGSLLFPVQKSPMRDIRVDVTVHRQDLDLAVPRIREERGGRQLSIVRGGSYKPDSQATRETGEGARA</sequence>
<evidence type="ECO:0000256" key="1">
    <source>
        <dbReference type="SAM" id="MobiDB-lite"/>
    </source>
</evidence>
<dbReference type="STRING" id="655827.E9DTE5"/>
<dbReference type="HOGENOM" id="CLU_765223_0_0_1"/>
<feature type="region of interest" description="Disordered" evidence="1">
    <location>
        <begin position="341"/>
        <end position="362"/>
    </location>
</feature>
<evidence type="ECO:0000313" key="2">
    <source>
        <dbReference type="EMBL" id="EFY93000.1"/>
    </source>
</evidence>
<dbReference type="OrthoDB" id="3596146at2759"/>
<evidence type="ECO:0000313" key="3">
    <source>
        <dbReference type="Proteomes" id="UP000002499"/>
    </source>
</evidence>
<dbReference type="eggNOG" id="ENOG502RS6B">
    <property type="taxonomic scope" value="Eukaryota"/>
</dbReference>
<gene>
    <name evidence="2" type="ORF">MAC_00783</name>
</gene>
<reference evidence="2 3" key="1">
    <citation type="journal article" date="2011" name="PLoS Genet.">
        <title>Genome sequencing and comparative transcriptomics of the model entomopathogenic fungi Metarhizium anisopliae and M. acridum.</title>
        <authorList>
            <person name="Gao Q."/>
            <person name="Jin K."/>
            <person name="Ying S.H."/>
            <person name="Zhang Y."/>
            <person name="Xiao G."/>
            <person name="Shang Y."/>
            <person name="Duan Z."/>
            <person name="Hu X."/>
            <person name="Xie X.Q."/>
            <person name="Zhou G."/>
            <person name="Peng G."/>
            <person name="Luo Z."/>
            <person name="Huang W."/>
            <person name="Wang B."/>
            <person name="Fang W."/>
            <person name="Wang S."/>
            <person name="Zhong Y."/>
            <person name="Ma L.J."/>
            <person name="St Leger R.J."/>
            <person name="Zhao G.P."/>
            <person name="Pei Y."/>
            <person name="Feng M.G."/>
            <person name="Xia Y."/>
            <person name="Wang C."/>
        </authorList>
    </citation>
    <scope>NUCLEOTIDE SEQUENCE [LARGE SCALE GENOMIC DNA]</scope>
    <source>
        <strain evidence="2 3">CQMa 102</strain>
    </source>
</reference>
<organism evidence="3">
    <name type="scientific">Metarhizium acridum (strain CQMa 102)</name>
    <dbReference type="NCBI Taxonomy" id="655827"/>
    <lineage>
        <taxon>Eukaryota</taxon>
        <taxon>Fungi</taxon>
        <taxon>Dikarya</taxon>
        <taxon>Ascomycota</taxon>
        <taxon>Pezizomycotina</taxon>
        <taxon>Sordariomycetes</taxon>
        <taxon>Hypocreomycetidae</taxon>
        <taxon>Hypocreales</taxon>
        <taxon>Clavicipitaceae</taxon>
        <taxon>Metarhizium</taxon>
    </lineage>
</organism>
<dbReference type="EMBL" id="GL698472">
    <property type="protein sequence ID" value="EFY93000.1"/>
    <property type="molecule type" value="Genomic_DNA"/>
</dbReference>
<protein>
    <submittedName>
        <fullName evidence="2">Uncharacterized protein</fullName>
    </submittedName>
</protein>
<keyword evidence="3" id="KW-1185">Reference proteome</keyword>
<name>E9DTE5_METAQ</name>
<dbReference type="InParanoid" id="E9DTE5"/>
<proteinExistence type="predicted"/>